<gene>
    <name evidence="1" type="ORF">BGZ95_004744</name>
</gene>
<proteinExistence type="predicted"/>
<protein>
    <submittedName>
        <fullName evidence="1">Uncharacterized protein</fullName>
    </submittedName>
</protein>
<sequence>MFSPDLTAVLSSLTGNVTTVLSQMAIKKVDDMVRTSTILQDDASADFQEDDFLYCDEEKADEKHFQSSRTKSYHHFKADLAEEQPPLCTNFTRVHMKSNKENTDSMSADEYIGETRPSKTPASAIQALNTIWDFDTFENINEDDSMDEDEEGVEYGFDKEGCYRVPVKVGDIDADVLIDWEPLIGHRFVSRAAADTFLRSWTLKRGFKLVLRSSKPRARKRYYKAEKYQGEKDF</sequence>
<dbReference type="Proteomes" id="UP001194580">
    <property type="component" value="Unassembled WGS sequence"/>
</dbReference>
<dbReference type="AlphaFoldDB" id="A0AAD4D309"/>
<comment type="caution">
    <text evidence="1">The sequence shown here is derived from an EMBL/GenBank/DDBJ whole genome shotgun (WGS) entry which is preliminary data.</text>
</comment>
<keyword evidence="2" id="KW-1185">Reference proteome</keyword>
<organism evidence="1 2">
    <name type="scientific">Linnemannia exigua</name>
    <dbReference type="NCBI Taxonomy" id="604196"/>
    <lineage>
        <taxon>Eukaryota</taxon>
        <taxon>Fungi</taxon>
        <taxon>Fungi incertae sedis</taxon>
        <taxon>Mucoromycota</taxon>
        <taxon>Mortierellomycotina</taxon>
        <taxon>Mortierellomycetes</taxon>
        <taxon>Mortierellales</taxon>
        <taxon>Mortierellaceae</taxon>
        <taxon>Linnemannia</taxon>
    </lineage>
</organism>
<evidence type="ECO:0000313" key="1">
    <source>
        <dbReference type="EMBL" id="KAG0259192.1"/>
    </source>
</evidence>
<reference evidence="1" key="1">
    <citation type="journal article" date="2020" name="Fungal Divers.">
        <title>Resolving the Mortierellaceae phylogeny through synthesis of multi-gene phylogenetics and phylogenomics.</title>
        <authorList>
            <person name="Vandepol N."/>
            <person name="Liber J."/>
            <person name="Desiro A."/>
            <person name="Na H."/>
            <person name="Kennedy M."/>
            <person name="Barry K."/>
            <person name="Grigoriev I.V."/>
            <person name="Miller A.N."/>
            <person name="O'Donnell K."/>
            <person name="Stajich J.E."/>
            <person name="Bonito G."/>
        </authorList>
    </citation>
    <scope>NUCLEOTIDE SEQUENCE</scope>
    <source>
        <strain evidence="1">NRRL 28262</strain>
    </source>
</reference>
<dbReference type="EMBL" id="JAAAIL010002217">
    <property type="protein sequence ID" value="KAG0259192.1"/>
    <property type="molecule type" value="Genomic_DNA"/>
</dbReference>
<name>A0AAD4D309_9FUNG</name>
<accession>A0AAD4D309</accession>
<evidence type="ECO:0000313" key="2">
    <source>
        <dbReference type="Proteomes" id="UP001194580"/>
    </source>
</evidence>